<organism evidence="7 8">
    <name type="scientific">Pardalotus punctatus</name>
    <name type="common">spotted pardalote</name>
    <dbReference type="NCBI Taxonomy" id="254575"/>
    <lineage>
        <taxon>Eukaryota</taxon>
        <taxon>Metazoa</taxon>
        <taxon>Chordata</taxon>
        <taxon>Craniata</taxon>
        <taxon>Vertebrata</taxon>
        <taxon>Euteleostomi</taxon>
        <taxon>Archelosauria</taxon>
        <taxon>Archosauria</taxon>
        <taxon>Dinosauria</taxon>
        <taxon>Saurischia</taxon>
        <taxon>Theropoda</taxon>
        <taxon>Coelurosauria</taxon>
        <taxon>Aves</taxon>
        <taxon>Neognathae</taxon>
        <taxon>Neoaves</taxon>
        <taxon>Telluraves</taxon>
        <taxon>Australaves</taxon>
        <taxon>Passeriformes</taxon>
        <taxon>Meliphagoidea</taxon>
        <taxon>Pardalotidae</taxon>
        <taxon>Pardalotus</taxon>
    </lineage>
</organism>
<keyword evidence="4" id="KW-0391">Immunity</keyword>
<dbReference type="Pfam" id="PF13181">
    <property type="entry name" value="TPR_8"/>
    <property type="match status" value="1"/>
</dbReference>
<dbReference type="SMART" id="SM00028">
    <property type="entry name" value="TPR"/>
    <property type="match status" value="8"/>
</dbReference>
<feature type="repeat" description="TPR" evidence="6">
    <location>
        <begin position="428"/>
        <end position="461"/>
    </location>
</feature>
<keyword evidence="2" id="KW-0677">Repeat</keyword>
<feature type="non-terminal residue" evidence="7">
    <location>
        <position position="475"/>
    </location>
</feature>
<evidence type="ECO:0000313" key="8">
    <source>
        <dbReference type="Proteomes" id="UP000570592"/>
    </source>
</evidence>
<feature type="non-terminal residue" evidence="7">
    <location>
        <position position="1"/>
    </location>
</feature>
<dbReference type="AlphaFoldDB" id="A0A7L3IQ26"/>
<evidence type="ECO:0000256" key="3">
    <source>
        <dbReference type="ARBA" id="ARBA00022803"/>
    </source>
</evidence>
<dbReference type="Pfam" id="PF13176">
    <property type="entry name" value="TPR_7"/>
    <property type="match status" value="1"/>
</dbReference>
<evidence type="ECO:0000256" key="1">
    <source>
        <dbReference type="ARBA" id="ARBA00022588"/>
    </source>
</evidence>
<evidence type="ECO:0000313" key="7">
    <source>
        <dbReference type="EMBL" id="NXU19274.1"/>
    </source>
</evidence>
<dbReference type="PANTHER" id="PTHR10271:SF0">
    <property type="entry name" value="INTERFERON-INDUCED PROTEIN WITH TETRATRICOPEPTIDE REPEATS 5"/>
    <property type="match status" value="1"/>
</dbReference>
<dbReference type="InterPro" id="IPR019734">
    <property type="entry name" value="TPR_rpt"/>
</dbReference>
<feature type="repeat" description="TPR" evidence="6">
    <location>
        <begin position="248"/>
        <end position="281"/>
    </location>
</feature>
<comment type="caution">
    <text evidence="7">The sequence shown here is derived from an EMBL/GenBank/DDBJ whole genome shotgun (WGS) entry which is preliminary data.</text>
</comment>
<dbReference type="PROSITE" id="PS50005">
    <property type="entry name" value="TPR"/>
    <property type="match status" value="2"/>
</dbReference>
<evidence type="ECO:0000256" key="6">
    <source>
        <dbReference type="PROSITE-ProRule" id="PRU00339"/>
    </source>
</evidence>
<dbReference type="Pfam" id="PF13432">
    <property type="entry name" value="TPR_16"/>
    <property type="match status" value="1"/>
</dbReference>
<dbReference type="InterPro" id="IPR013105">
    <property type="entry name" value="TPR_2"/>
</dbReference>
<dbReference type="GO" id="GO:0045087">
    <property type="term" value="P:innate immune response"/>
    <property type="evidence" value="ECO:0007669"/>
    <property type="project" value="UniProtKB-KW"/>
</dbReference>
<reference evidence="7 8" key="1">
    <citation type="submission" date="2019-09" db="EMBL/GenBank/DDBJ databases">
        <title>Bird 10,000 Genomes (B10K) Project - Family phase.</title>
        <authorList>
            <person name="Zhang G."/>
        </authorList>
    </citation>
    <scope>NUCLEOTIDE SEQUENCE [LARGE SCALE GENOMIC DNA]</scope>
    <source>
        <strain evidence="7">B10K-DU-029-51</strain>
    </source>
</reference>
<name>A0A7L3IQ26_9PASS</name>
<keyword evidence="3 6" id="KW-0802">TPR repeat</keyword>
<dbReference type="PANTHER" id="PTHR10271">
    <property type="entry name" value="INTERFERON-INDUCED PROTEIN WITH TETRATRICOPEPTIDE REPEATS"/>
    <property type="match status" value="1"/>
</dbReference>
<dbReference type="GO" id="GO:0005829">
    <property type="term" value="C:cytosol"/>
    <property type="evidence" value="ECO:0007669"/>
    <property type="project" value="TreeGrafter"/>
</dbReference>
<dbReference type="Pfam" id="PF07719">
    <property type="entry name" value="TPR_2"/>
    <property type="match status" value="1"/>
</dbReference>
<sequence length="475" mass="54945">STISKNSLKASLLQLECHFTWTLLTEDVGLEALEQTIVDHIEFVKESSIVDYNILSYVCHLKKSNEEALRNLQKAEEAAQKYHPDEIARRSLVTWGNYAWIYYHMERYEEAQTYVSKVENICKKLSSTAHWKIQLPEIYAEQGWAFLRFGRKYFEKAKNCFENALKSEPDNPDFHAGYAIATYRLEDLAQRYGGEISQSLNALKRAVELNPNNTTIMALLALELQRLKQVNEGERYIEEGLKKTPDLPIFLRYAANFYRKKGYVDKAVEILKKALALTPSSVFLHHQLGLCYRDKIFQLKNRRNTEEEVENLIQLTIFHFKTVVKKKPVFFYAHGDLAKMYALAKRYEEAEETFQGVLHRKDLPCGDKQELYFQYGNFQCFQMNSKSKAIKCYIEGLKIEDDSCGRNKCRKAAERLLKQKIKSGLGDATDIGMLGLVHKLTGKKQEAIQCYKKAIVLDPSNEDYQNALCELQLSI</sequence>
<dbReference type="Proteomes" id="UP000570592">
    <property type="component" value="Unassembled WGS sequence"/>
</dbReference>
<evidence type="ECO:0000256" key="5">
    <source>
        <dbReference type="ARBA" id="ARBA00038336"/>
    </source>
</evidence>
<dbReference type="FunFam" id="1.25.40.10:FF:000036">
    <property type="entry name" value="interferon-induced protein with tetratricopeptide repeats 5"/>
    <property type="match status" value="1"/>
</dbReference>
<dbReference type="Gene3D" id="1.25.40.10">
    <property type="entry name" value="Tetratricopeptide repeat domain"/>
    <property type="match status" value="3"/>
</dbReference>
<proteinExistence type="inferred from homology"/>
<keyword evidence="1" id="KW-0399">Innate immunity</keyword>
<keyword evidence="8" id="KW-1185">Reference proteome</keyword>
<dbReference type="EMBL" id="VZTX01028410">
    <property type="protein sequence ID" value="NXU19274.1"/>
    <property type="molecule type" value="Genomic_DNA"/>
</dbReference>
<evidence type="ECO:0000256" key="4">
    <source>
        <dbReference type="ARBA" id="ARBA00022859"/>
    </source>
</evidence>
<dbReference type="SUPFAM" id="SSF48452">
    <property type="entry name" value="TPR-like"/>
    <property type="match status" value="2"/>
</dbReference>
<protein>
    <submittedName>
        <fullName evidence="7">IFIT5 protein</fullName>
    </submittedName>
</protein>
<comment type="similarity">
    <text evidence="5">Belongs to the IFIT family.</text>
</comment>
<dbReference type="InterPro" id="IPR011990">
    <property type="entry name" value="TPR-like_helical_dom_sf"/>
</dbReference>
<evidence type="ECO:0000256" key="2">
    <source>
        <dbReference type="ARBA" id="ARBA00022737"/>
    </source>
</evidence>
<accession>A0A7L3IQ26</accession>
<dbReference type="GO" id="GO:0051607">
    <property type="term" value="P:defense response to virus"/>
    <property type="evidence" value="ECO:0007669"/>
    <property type="project" value="TreeGrafter"/>
</dbReference>
<gene>
    <name evidence="7" type="primary">Ifit5</name>
    <name evidence="7" type="ORF">PARPUN_R12784</name>
</gene>